<dbReference type="GO" id="GO:0006508">
    <property type="term" value="P:proteolysis"/>
    <property type="evidence" value="ECO:0007669"/>
    <property type="project" value="InterPro"/>
</dbReference>
<dbReference type="Proteomes" id="UP000536509">
    <property type="component" value="Unassembled WGS sequence"/>
</dbReference>
<dbReference type="RefSeq" id="WP_171221987.1">
    <property type="nucleotide sequence ID" value="NZ_CP121446.1"/>
</dbReference>
<feature type="signal peptide" evidence="1">
    <location>
        <begin position="1"/>
        <end position="20"/>
    </location>
</feature>
<dbReference type="AlphaFoldDB" id="A0A7Y3VYL2"/>
<keyword evidence="4" id="KW-1185">Reference proteome</keyword>
<evidence type="ECO:0000313" key="3">
    <source>
        <dbReference type="EMBL" id="NNT71808.1"/>
    </source>
</evidence>
<evidence type="ECO:0000256" key="1">
    <source>
        <dbReference type="SAM" id="SignalP"/>
    </source>
</evidence>
<accession>A0A7Y3VYL2</accession>
<dbReference type="InterPro" id="IPR018247">
    <property type="entry name" value="EF_Hand_1_Ca_BS"/>
</dbReference>
<dbReference type="PANTHER" id="PTHR12147:SF26">
    <property type="entry name" value="PEPTIDASE M28 DOMAIN-CONTAINING PROTEIN"/>
    <property type="match status" value="1"/>
</dbReference>
<feature type="chain" id="PRO_5031130914" evidence="1">
    <location>
        <begin position="21"/>
        <end position="344"/>
    </location>
</feature>
<reference evidence="3 4" key="1">
    <citation type="submission" date="2020-05" db="EMBL/GenBank/DDBJ databases">
        <title>Draft genome of Flavobacterium sp. IMCC34852.</title>
        <authorList>
            <person name="Song J."/>
            <person name="Cho J.-C."/>
        </authorList>
    </citation>
    <scope>NUCLEOTIDE SEQUENCE [LARGE SCALE GENOMIC DNA]</scope>
    <source>
        <strain evidence="3 4">IMCC34852</strain>
    </source>
</reference>
<dbReference type="PROSITE" id="PS51257">
    <property type="entry name" value="PROKAR_LIPOPROTEIN"/>
    <property type="match status" value="1"/>
</dbReference>
<organism evidence="3 4">
    <name type="scientific">Flavobacterium rivulicola</name>
    <dbReference type="NCBI Taxonomy" id="2732161"/>
    <lineage>
        <taxon>Bacteria</taxon>
        <taxon>Pseudomonadati</taxon>
        <taxon>Bacteroidota</taxon>
        <taxon>Flavobacteriia</taxon>
        <taxon>Flavobacteriales</taxon>
        <taxon>Flavobacteriaceae</taxon>
        <taxon>Flavobacterium</taxon>
    </lineage>
</organism>
<dbReference type="Gene3D" id="3.40.630.10">
    <property type="entry name" value="Zn peptidases"/>
    <property type="match status" value="1"/>
</dbReference>
<evidence type="ECO:0000313" key="4">
    <source>
        <dbReference type="Proteomes" id="UP000536509"/>
    </source>
</evidence>
<sequence>MYKKTFLFIALMALSTSCNAQKSDTKKSATPAKISTYLNSISIESLRTNLTYIASDEMEGRETGSEGQKKAGKFIIDFYQKNGIAFPKGAKDYYQPVPAAFLNAKRNENLPDSENIWAYIEGSEKPNEIVVISAHYDHVGVKNGQVYNGADDDGSGTVALMEMALAFQKAKNEGHGPKRSILILHVTGEEHGLHGSRYYSENPLFPLKNTVADVNIDMIGRRDDFHKDSNNYVYVIGSDYLSTDLYNICESVNKEYTKLDLDYKYNDKNDPNRFYYRSDHYNFAKHGIPSVFLFNGTHADYHKPGDDVSKIEFDSLTKRTQYAFAIAWEIANRNKKLKVDKKDK</sequence>
<proteinExistence type="predicted"/>
<keyword evidence="1" id="KW-0732">Signal</keyword>
<dbReference type="SUPFAM" id="SSF53187">
    <property type="entry name" value="Zn-dependent exopeptidases"/>
    <property type="match status" value="1"/>
</dbReference>
<comment type="caution">
    <text evidence="3">The sequence shown here is derived from an EMBL/GenBank/DDBJ whole genome shotgun (WGS) entry which is preliminary data.</text>
</comment>
<dbReference type="PROSITE" id="PS00018">
    <property type="entry name" value="EF_HAND_1"/>
    <property type="match status" value="1"/>
</dbReference>
<dbReference type="InterPro" id="IPR007484">
    <property type="entry name" value="Peptidase_M28"/>
</dbReference>
<dbReference type="PANTHER" id="PTHR12147">
    <property type="entry name" value="METALLOPEPTIDASE M28 FAMILY MEMBER"/>
    <property type="match status" value="1"/>
</dbReference>
<dbReference type="Pfam" id="PF04389">
    <property type="entry name" value="Peptidase_M28"/>
    <property type="match status" value="1"/>
</dbReference>
<gene>
    <name evidence="3" type="ORF">HKT18_06215</name>
</gene>
<name>A0A7Y3VYL2_9FLAO</name>
<evidence type="ECO:0000259" key="2">
    <source>
        <dbReference type="Pfam" id="PF04389"/>
    </source>
</evidence>
<dbReference type="EMBL" id="JABEVX010000002">
    <property type="protein sequence ID" value="NNT71808.1"/>
    <property type="molecule type" value="Genomic_DNA"/>
</dbReference>
<protein>
    <submittedName>
        <fullName evidence="3">M28 family peptidase</fullName>
    </submittedName>
</protein>
<dbReference type="GO" id="GO:0008235">
    <property type="term" value="F:metalloexopeptidase activity"/>
    <property type="evidence" value="ECO:0007669"/>
    <property type="project" value="InterPro"/>
</dbReference>
<dbReference type="InterPro" id="IPR045175">
    <property type="entry name" value="M28_fam"/>
</dbReference>
<feature type="domain" description="Peptidase M28" evidence="2">
    <location>
        <begin position="115"/>
        <end position="323"/>
    </location>
</feature>